<gene>
    <name evidence="2" type="ORF">CAL24_13600</name>
</gene>
<dbReference type="AlphaFoldDB" id="A0A261VRR2"/>
<keyword evidence="3" id="KW-1185">Reference proteome</keyword>
<evidence type="ECO:0000256" key="1">
    <source>
        <dbReference type="SAM" id="Phobius"/>
    </source>
</evidence>
<dbReference type="Proteomes" id="UP000215633">
    <property type="component" value="Unassembled WGS sequence"/>
</dbReference>
<organism evidence="2 3">
    <name type="scientific">Bordetella genomosp. 2</name>
    <dbReference type="NCBI Taxonomy" id="1983456"/>
    <lineage>
        <taxon>Bacteria</taxon>
        <taxon>Pseudomonadati</taxon>
        <taxon>Pseudomonadota</taxon>
        <taxon>Betaproteobacteria</taxon>
        <taxon>Burkholderiales</taxon>
        <taxon>Alcaligenaceae</taxon>
        <taxon>Bordetella</taxon>
    </lineage>
</organism>
<sequence length="91" mass="9082">MAAVVALALASGAALGRCGSVARSLAGVALTGLVVLAAVALLASRAGLGELVALLAVASFMFFLVIGTAATLLARRVRQQRLARRVPGRLG</sequence>
<dbReference type="EMBL" id="NEVT01000006">
    <property type="protein sequence ID" value="OZI76786.1"/>
    <property type="molecule type" value="Genomic_DNA"/>
</dbReference>
<keyword evidence="1" id="KW-1133">Transmembrane helix</keyword>
<reference evidence="3" key="1">
    <citation type="submission" date="2017-05" db="EMBL/GenBank/DDBJ databases">
        <title>Complete and WGS of Bordetella genogroups.</title>
        <authorList>
            <person name="Spilker T."/>
            <person name="Lipuma J."/>
        </authorList>
    </citation>
    <scope>NUCLEOTIDE SEQUENCE [LARGE SCALE GENOMIC DNA]</scope>
    <source>
        <strain evidence="3">AU8256</strain>
    </source>
</reference>
<feature type="transmembrane region" description="Helical" evidence="1">
    <location>
        <begin position="26"/>
        <end position="44"/>
    </location>
</feature>
<evidence type="ECO:0000313" key="3">
    <source>
        <dbReference type="Proteomes" id="UP000215633"/>
    </source>
</evidence>
<keyword evidence="1" id="KW-0472">Membrane</keyword>
<evidence type="ECO:0000313" key="2">
    <source>
        <dbReference type="EMBL" id="OZI76786.1"/>
    </source>
</evidence>
<proteinExistence type="predicted"/>
<feature type="transmembrane region" description="Helical" evidence="1">
    <location>
        <begin position="51"/>
        <end position="74"/>
    </location>
</feature>
<accession>A0A261VRR2</accession>
<comment type="caution">
    <text evidence="2">The sequence shown here is derived from an EMBL/GenBank/DDBJ whole genome shotgun (WGS) entry which is preliminary data.</text>
</comment>
<protein>
    <submittedName>
        <fullName evidence="2">Uncharacterized protein</fullName>
    </submittedName>
</protein>
<keyword evidence="1" id="KW-0812">Transmembrane</keyword>
<name>A0A261VRR2_9BORD</name>